<reference evidence="6" key="1">
    <citation type="submission" date="2018-05" db="EMBL/GenBank/DDBJ databases">
        <authorList>
            <person name="Lanie J.A."/>
            <person name="Ng W.-L."/>
            <person name="Kazmierczak K.M."/>
            <person name="Andrzejewski T.M."/>
            <person name="Davidsen T.M."/>
            <person name="Wayne K.J."/>
            <person name="Tettelin H."/>
            <person name="Glass J.I."/>
            <person name="Rusch D."/>
            <person name="Podicherti R."/>
            <person name="Tsui H.-C.T."/>
            <person name="Winkler M.E."/>
        </authorList>
    </citation>
    <scope>NUCLEOTIDE SEQUENCE</scope>
</reference>
<sequence>VTQYEKNVKTVLRSTEFVEFVIRPPDRGLRGSPSPRVAVVLIAQISDCHIRDHVGAFGKLVDTTEALGRVVDHLMALDPEPDVVLATGDLTDDGTETQYNTLLAVLAPLADRLLPLPGNHDEGPAFRTAFADRLPPDVAEDHCSYVVDDHPVRLVGLDNSLPGRHDGRFDEVRESWLESTLANEPGRPTVVFTHFPPFETGLRFMDQAGLQDADRFRTTIERHPQVRLLVTGHLHRTIHTVIGSTPVSTCPSTGNQLGLDLHPDRGSAVDEPSGFQLHRWDGERFVTHTGMVRDPATIRTVDLGPFVAEIRKRAETGQPFTKN</sequence>
<dbReference type="InterPro" id="IPR042283">
    <property type="entry name" value="GpdQ_catalytic"/>
</dbReference>
<dbReference type="InterPro" id="IPR042281">
    <property type="entry name" value="GpdQ_beta-strand"/>
</dbReference>
<dbReference type="EMBL" id="UINC01049754">
    <property type="protein sequence ID" value="SVB61905.1"/>
    <property type="molecule type" value="Genomic_DNA"/>
</dbReference>
<feature type="non-terminal residue" evidence="6">
    <location>
        <position position="1"/>
    </location>
</feature>
<dbReference type="Pfam" id="PF00149">
    <property type="entry name" value="Metallophos"/>
    <property type="match status" value="1"/>
</dbReference>
<dbReference type="Gene3D" id="3.60.21.40">
    <property type="entry name" value="GpdQ, catalytic alpha/beta sandwich domain"/>
    <property type="match status" value="1"/>
</dbReference>
<evidence type="ECO:0000256" key="1">
    <source>
        <dbReference type="ARBA" id="ARBA00022723"/>
    </source>
</evidence>
<dbReference type="InterPro" id="IPR026575">
    <property type="entry name" value="GpdQ/CpdA-like"/>
</dbReference>
<evidence type="ECO:0000256" key="4">
    <source>
        <dbReference type="ARBA" id="ARBA00025742"/>
    </source>
</evidence>
<dbReference type="GO" id="GO:0046872">
    <property type="term" value="F:metal ion binding"/>
    <property type="evidence" value="ECO:0007669"/>
    <property type="project" value="UniProtKB-KW"/>
</dbReference>
<dbReference type="PANTHER" id="PTHR42988">
    <property type="entry name" value="PHOSPHOHYDROLASE"/>
    <property type="match status" value="1"/>
</dbReference>
<organism evidence="6">
    <name type="scientific">marine metagenome</name>
    <dbReference type="NCBI Taxonomy" id="408172"/>
    <lineage>
        <taxon>unclassified sequences</taxon>
        <taxon>metagenomes</taxon>
        <taxon>ecological metagenomes</taxon>
    </lineage>
</organism>
<dbReference type="PANTHER" id="PTHR42988:SF2">
    <property type="entry name" value="CYCLIC NUCLEOTIDE PHOSPHODIESTERASE CBUA0032-RELATED"/>
    <property type="match status" value="1"/>
</dbReference>
<proteinExistence type="inferred from homology"/>
<dbReference type="GO" id="GO:0004112">
    <property type="term" value="F:cyclic-nucleotide phosphodiesterase activity"/>
    <property type="evidence" value="ECO:0007669"/>
    <property type="project" value="InterPro"/>
</dbReference>
<evidence type="ECO:0000256" key="3">
    <source>
        <dbReference type="ARBA" id="ARBA00023004"/>
    </source>
</evidence>
<dbReference type="SUPFAM" id="SSF56300">
    <property type="entry name" value="Metallo-dependent phosphatases"/>
    <property type="match status" value="1"/>
</dbReference>
<gene>
    <name evidence="6" type="ORF">METZ01_LOCUS214759</name>
</gene>
<dbReference type="CDD" id="cd07402">
    <property type="entry name" value="MPP_GpdQ"/>
    <property type="match status" value="1"/>
</dbReference>
<dbReference type="InterPro" id="IPR004843">
    <property type="entry name" value="Calcineurin-like_PHP"/>
</dbReference>
<dbReference type="AlphaFoldDB" id="A0A382FGT8"/>
<name>A0A382FGT8_9ZZZZ</name>
<comment type="similarity">
    <text evidence="4">Belongs to the cyclic nucleotide phosphodiesterase class-III family.</text>
</comment>
<protein>
    <recommendedName>
        <fullName evidence="5">Calcineurin-like phosphoesterase domain-containing protein</fullName>
    </recommendedName>
</protein>
<dbReference type="InterPro" id="IPR050884">
    <property type="entry name" value="CNP_phosphodiesterase-III"/>
</dbReference>
<accession>A0A382FGT8</accession>
<evidence type="ECO:0000313" key="6">
    <source>
        <dbReference type="EMBL" id="SVB61905.1"/>
    </source>
</evidence>
<evidence type="ECO:0000259" key="5">
    <source>
        <dbReference type="Pfam" id="PF00149"/>
    </source>
</evidence>
<feature type="domain" description="Calcineurin-like phosphoesterase" evidence="5">
    <location>
        <begin position="42"/>
        <end position="236"/>
    </location>
</feature>
<keyword evidence="1" id="KW-0479">Metal-binding</keyword>
<dbReference type="Gene3D" id="3.30.750.180">
    <property type="entry name" value="GpdQ, beta-strand dimerisation domain"/>
    <property type="match status" value="1"/>
</dbReference>
<dbReference type="InterPro" id="IPR029052">
    <property type="entry name" value="Metallo-depent_PP-like"/>
</dbReference>
<keyword evidence="3" id="KW-0408">Iron</keyword>
<keyword evidence="2" id="KW-0378">Hydrolase</keyword>
<evidence type="ECO:0000256" key="2">
    <source>
        <dbReference type="ARBA" id="ARBA00022801"/>
    </source>
</evidence>